<evidence type="ECO:0000313" key="21">
    <source>
        <dbReference type="EMBL" id="VEI23810.1"/>
    </source>
</evidence>
<evidence type="ECO:0000256" key="14">
    <source>
        <dbReference type="ARBA" id="ARBA00025153"/>
    </source>
</evidence>
<dbReference type="RefSeq" id="WP_126500393.1">
    <property type="nucleotide sequence ID" value="NZ_LR134479.1"/>
</dbReference>
<dbReference type="EMBL" id="LR134479">
    <property type="protein sequence ID" value="VEI23810.1"/>
    <property type="molecule type" value="Genomic_DNA"/>
</dbReference>
<dbReference type="SUPFAM" id="SSF53613">
    <property type="entry name" value="Ribokinase-like"/>
    <property type="match status" value="1"/>
</dbReference>
<dbReference type="Pfam" id="PF01256">
    <property type="entry name" value="Carb_kinase"/>
    <property type="match status" value="1"/>
</dbReference>
<dbReference type="PANTHER" id="PTHR12592:SF0">
    <property type="entry name" value="ATP-DEPENDENT (S)-NAD(P)H-HYDRATE DEHYDRATASE"/>
    <property type="match status" value="1"/>
</dbReference>
<evidence type="ECO:0000256" key="2">
    <source>
        <dbReference type="ARBA" id="ARBA00000909"/>
    </source>
</evidence>
<keyword evidence="10 17" id="KW-0520">NAD</keyword>
<dbReference type="PROSITE" id="PS51383">
    <property type="entry name" value="YJEF_C_3"/>
    <property type="match status" value="1"/>
</dbReference>
<evidence type="ECO:0000256" key="12">
    <source>
        <dbReference type="ARBA" id="ARBA00023239"/>
    </source>
</evidence>
<evidence type="ECO:0000256" key="10">
    <source>
        <dbReference type="ARBA" id="ARBA00023027"/>
    </source>
</evidence>
<evidence type="ECO:0000256" key="6">
    <source>
        <dbReference type="ARBA" id="ARBA00022741"/>
    </source>
</evidence>
<comment type="function">
    <text evidence="17">Catalyzes the dehydration of the S-form of NAD(P)HX at the expense of ADP, which is converted to AMP. Together with NAD(P)HX epimerase, which catalyzes the epimerization of the S- and R-forms, the enzyme allows the repair of both epimers of NAD(P)HX, a damaged form of NAD(P)H that is a result of enzymatic or heat-dependent hydration.</text>
</comment>
<dbReference type="EC" id="4.2.1.136" evidence="17"/>
<feature type="binding site" evidence="17">
    <location>
        <position position="263"/>
    </location>
    <ligand>
        <name>(6S)-NADPHX</name>
        <dbReference type="ChEBI" id="CHEBI:64076"/>
    </ligand>
</feature>
<feature type="domain" description="YjeF C-terminal" evidence="19">
    <location>
        <begin position="228"/>
        <end position="523"/>
    </location>
</feature>
<protein>
    <recommendedName>
        <fullName evidence="17">ADP-dependent (S)-NAD(P)H-hydrate dehydratase</fullName>
        <ecNumber evidence="17">4.2.1.136</ecNumber>
    </recommendedName>
    <alternativeName>
        <fullName evidence="17">ADP-dependent NAD(P)HX dehydratase</fullName>
    </alternativeName>
</protein>
<dbReference type="GO" id="GO:0110051">
    <property type="term" value="P:metabolite repair"/>
    <property type="evidence" value="ECO:0007669"/>
    <property type="project" value="TreeGrafter"/>
</dbReference>
<dbReference type="GO" id="GO:0052855">
    <property type="term" value="F:ADP-dependent NAD(P)H-hydrate dehydratase activity"/>
    <property type="evidence" value="ECO:0007669"/>
    <property type="project" value="UniProtKB-UniRule"/>
</dbReference>
<comment type="cofactor">
    <cofactor evidence="17">
        <name>Mg(2+)</name>
        <dbReference type="ChEBI" id="CHEBI:18420"/>
    </cofactor>
</comment>
<dbReference type="CDD" id="cd01171">
    <property type="entry name" value="YXKO-related"/>
    <property type="match status" value="1"/>
</dbReference>
<dbReference type="InterPro" id="IPR000631">
    <property type="entry name" value="CARKD"/>
</dbReference>
<dbReference type="PIRSF" id="PIRSF017184">
    <property type="entry name" value="Nnr"/>
    <property type="match status" value="1"/>
</dbReference>
<evidence type="ECO:0000256" key="9">
    <source>
        <dbReference type="ARBA" id="ARBA00022958"/>
    </source>
</evidence>
<dbReference type="PANTHER" id="PTHR12592">
    <property type="entry name" value="ATP-DEPENDENT (S)-NAD(P)H-HYDRATE DEHYDRATASE FAMILY MEMBER"/>
    <property type="match status" value="1"/>
</dbReference>
<comment type="function">
    <text evidence="14 18">Bifunctional enzyme that catalyzes the epimerization of the S- and R-forms of NAD(P)HX and the dehydration of the S-form of NAD(P)HX at the expense of ADP, which is converted to AMP. This allows the repair of both epimers of NAD(P)HX, a damaged form of NAD(P)H that is a result of enzymatic or heat-dependent hydration.</text>
</comment>
<comment type="similarity">
    <text evidence="4 18">In the C-terminal section; belongs to the NnrD/CARKD family.</text>
</comment>
<reference evidence="21 22" key="1">
    <citation type="submission" date="2018-12" db="EMBL/GenBank/DDBJ databases">
        <authorList>
            <consortium name="Pathogen Informatics"/>
        </authorList>
    </citation>
    <scope>NUCLEOTIDE SEQUENCE [LARGE SCALE GENOMIC DNA]</scope>
    <source>
        <strain evidence="21 22">NCTC10207</strain>
    </source>
</reference>
<comment type="catalytic activity">
    <reaction evidence="2 18">
        <text>(6R)-NADPHX = (6S)-NADPHX</text>
        <dbReference type="Rhea" id="RHEA:32227"/>
        <dbReference type="ChEBI" id="CHEBI:64076"/>
        <dbReference type="ChEBI" id="CHEBI:64077"/>
        <dbReference type="EC" id="5.1.99.6"/>
    </reaction>
</comment>
<keyword evidence="13" id="KW-0511">Multifunctional enzyme</keyword>
<feature type="binding site" evidence="17">
    <location>
        <position position="319"/>
    </location>
    <ligand>
        <name>(6S)-NADPHX</name>
        <dbReference type="ChEBI" id="CHEBI:64076"/>
    </ligand>
</feature>
<keyword evidence="12 17" id="KW-0456">Lyase</keyword>
<comment type="cofactor">
    <cofactor evidence="18">
        <name>K(+)</name>
        <dbReference type="ChEBI" id="CHEBI:29103"/>
    </cofactor>
    <text evidence="18">Binds 1 potassium ion per subunit.</text>
</comment>
<sequence length="526" mass="55610">MKLIYTGESIREAEKPYVQAPDYNGYLMQRAADALAEEAYDTLVSHGAPPHSGRVLLLVGPGNNGADTVYAGVRLHRLGYSIDAVLFDPTGRNLELIAREAGEGTRVLHTEQSLRNISDYSLIIDGILGTGARGPVRGEAGEYLGYLRSLQQLGTLPPVIACDIPSGVDSNDGTLNEPSLAAVRTVTFIGHKLPTGTGTAEHCGSIRLHTLGVPHALDNTEPALRVLETKDYRRELETPTVESHKYTRGVVGMLTGTPEYPGAALMSVHAAINTGVGMVRFGVNDEKLHALMLAHNPETVCFSGPARQQQVHAWAGGSGTTSSEPTNRYLIEAPEPAVLDAGAVDTVAEYLLTGKRLTAHKILTPHAGELQRLLAALANGLTGRWAELMQNTPAPSRDDITRQPLRWVKTAAALTGATVMLKGGYSLIASPADTVYSVRGATAWLATAGSGDTLTGILGALLAQKVAAAAQCGTPLEDDVYARVAALAVYLHGRAALASLGGRRGPVPPTRVVQSLPQAIAELLEY</sequence>
<accession>A0A7Z9A3X7</accession>
<comment type="similarity">
    <text evidence="3 18">In the N-terminal section; belongs to the NnrE/AIBP family.</text>
</comment>
<comment type="similarity">
    <text evidence="17">Belongs to the NnrD/CARKD family.</text>
</comment>
<comment type="catalytic activity">
    <reaction evidence="15 17 18">
        <text>(6S)-NADHX + ADP = AMP + phosphate + NADH + H(+)</text>
        <dbReference type="Rhea" id="RHEA:32223"/>
        <dbReference type="ChEBI" id="CHEBI:15378"/>
        <dbReference type="ChEBI" id="CHEBI:43474"/>
        <dbReference type="ChEBI" id="CHEBI:57945"/>
        <dbReference type="ChEBI" id="CHEBI:64074"/>
        <dbReference type="ChEBI" id="CHEBI:456215"/>
        <dbReference type="ChEBI" id="CHEBI:456216"/>
        <dbReference type="EC" id="4.2.1.136"/>
    </reaction>
</comment>
<dbReference type="HAMAP" id="MF_01965">
    <property type="entry name" value="NADHX_dehydratase"/>
    <property type="match status" value="1"/>
</dbReference>
<evidence type="ECO:0000256" key="18">
    <source>
        <dbReference type="PIRNR" id="PIRNR017184"/>
    </source>
</evidence>
<evidence type="ECO:0000256" key="8">
    <source>
        <dbReference type="ARBA" id="ARBA00022857"/>
    </source>
</evidence>
<dbReference type="AlphaFoldDB" id="A0A7Z9A3X7"/>
<organism evidence="21 22">
    <name type="scientific">Rothia aeria</name>
    <dbReference type="NCBI Taxonomy" id="172042"/>
    <lineage>
        <taxon>Bacteria</taxon>
        <taxon>Bacillati</taxon>
        <taxon>Actinomycetota</taxon>
        <taxon>Actinomycetes</taxon>
        <taxon>Micrococcales</taxon>
        <taxon>Micrococcaceae</taxon>
        <taxon>Rothia</taxon>
    </lineage>
</organism>
<comment type="catalytic activity">
    <reaction evidence="16 17 18">
        <text>(6S)-NADPHX + ADP = AMP + phosphate + NADPH + H(+)</text>
        <dbReference type="Rhea" id="RHEA:32235"/>
        <dbReference type="ChEBI" id="CHEBI:15378"/>
        <dbReference type="ChEBI" id="CHEBI:43474"/>
        <dbReference type="ChEBI" id="CHEBI:57783"/>
        <dbReference type="ChEBI" id="CHEBI:64076"/>
        <dbReference type="ChEBI" id="CHEBI:456215"/>
        <dbReference type="ChEBI" id="CHEBI:456216"/>
        <dbReference type="EC" id="4.2.1.136"/>
    </reaction>
</comment>
<keyword evidence="9 18" id="KW-0630">Potassium</keyword>
<feature type="binding site" evidence="17">
    <location>
        <begin position="422"/>
        <end position="426"/>
    </location>
    <ligand>
        <name>AMP</name>
        <dbReference type="ChEBI" id="CHEBI:456215"/>
    </ligand>
</feature>
<dbReference type="InterPro" id="IPR029056">
    <property type="entry name" value="Ribokinase-like"/>
</dbReference>
<evidence type="ECO:0000259" key="20">
    <source>
        <dbReference type="PROSITE" id="PS51385"/>
    </source>
</evidence>
<evidence type="ECO:0000256" key="4">
    <source>
        <dbReference type="ARBA" id="ARBA00009524"/>
    </source>
</evidence>
<evidence type="ECO:0000313" key="22">
    <source>
        <dbReference type="Proteomes" id="UP000282386"/>
    </source>
</evidence>
<evidence type="ECO:0000256" key="15">
    <source>
        <dbReference type="ARBA" id="ARBA00048238"/>
    </source>
</evidence>
<evidence type="ECO:0000256" key="3">
    <source>
        <dbReference type="ARBA" id="ARBA00006001"/>
    </source>
</evidence>
<evidence type="ECO:0000256" key="7">
    <source>
        <dbReference type="ARBA" id="ARBA00022840"/>
    </source>
</evidence>
<dbReference type="InterPro" id="IPR036652">
    <property type="entry name" value="YjeF_N_dom_sf"/>
</dbReference>
<evidence type="ECO:0000256" key="11">
    <source>
        <dbReference type="ARBA" id="ARBA00023235"/>
    </source>
</evidence>
<evidence type="ECO:0000256" key="5">
    <source>
        <dbReference type="ARBA" id="ARBA00022723"/>
    </source>
</evidence>
<dbReference type="Pfam" id="PF03853">
    <property type="entry name" value="YjeF_N"/>
    <property type="match status" value="1"/>
</dbReference>
<dbReference type="InterPro" id="IPR004443">
    <property type="entry name" value="YjeF_N_dom"/>
</dbReference>
<evidence type="ECO:0000256" key="1">
    <source>
        <dbReference type="ARBA" id="ARBA00000013"/>
    </source>
</evidence>
<keyword evidence="11 18" id="KW-0413">Isomerase</keyword>
<keyword evidence="5 18" id="KW-0479">Metal-binding</keyword>
<dbReference type="GO" id="GO:0046872">
    <property type="term" value="F:metal ion binding"/>
    <property type="evidence" value="ECO:0007669"/>
    <property type="project" value="UniProtKB-UniRule"/>
</dbReference>
<evidence type="ECO:0000256" key="13">
    <source>
        <dbReference type="ARBA" id="ARBA00023268"/>
    </source>
</evidence>
<dbReference type="GO" id="GO:0005524">
    <property type="term" value="F:ATP binding"/>
    <property type="evidence" value="ECO:0007669"/>
    <property type="project" value="UniProtKB-UniRule"/>
</dbReference>
<evidence type="ECO:0000256" key="16">
    <source>
        <dbReference type="ARBA" id="ARBA00049209"/>
    </source>
</evidence>
<comment type="subunit">
    <text evidence="17">Homotetramer.</text>
</comment>
<keyword evidence="8 17" id="KW-0521">NADP</keyword>
<name>A0A7Z9A3X7_9MICC</name>
<keyword evidence="6 17" id="KW-0547">Nucleotide-binding</keyword>
<dbReference type="PROSITE" id="PS01050">
    <property type="entry name" value="YJEF_C_2"/>
    <property type="match status" value="1"/>
</dbReference>
<dbReference type="SUPFAM" id="SSF64153">
    <property type="entry name" value="YjeF N-terminal domain-like"/>
    <property type="match status" value="1"/>
</dbReference>
<dbReference type="GO" id="GO:0046496">
    <property type="term" value="P:nicotinamide nucleotide metabolic process"/>
    <property type="evidence" value="ECO:0007669"/>
    <property type="project" value="UniProtKB-UniRule"/>
</dbReference>
<feature type="binding site" evidence="17">
    <location>
        <position position="452"/>
    </location>
    <ligand>
        <name>(6S)-NADPHX</name>
        <dbReference type="ChEBI" id="CHEBI:64076"/>
    </ligand>
</feature>
<proteinExistence type="inferred from homology"/>
<evidence type="ECO:0000256" key="17">
    <source>
        <dbReference type="HAMAP-Rule" id="MF_01965"/>
    </source>
</evidence>
<gene>
    <name evidence="21" type="primary">nnr</name>
    <name evidence="17" type="synonym">nnrD</name>
    <name evidence="21" type="ORF">NCTC10207_01741</name>
</gene>
<feature type="binding site" evidence="17">
    <location>
        <position position="451"/>
    </location>
    <ligand>
        <name>AMP</name>
        <dbReference type="ChEBI" id="CHEBI:456215"/>
    </ligand>
</feature>
<keyword evidence="7 17" id="KW-0067">ATP-binding</keyword>
<dbReference type="PROSITE" id="PS51385">
    <property type="entry name" value="YJEF_N"/>
    <property type="match status" value="1"/>
</dbReference>
<dbReference type="Proteomes" id="UP000282386">
    <property type="component" value="Chromosome"/>
</dbReference>
<comment type="catalytic activity">
    <reaction evidence="1 18">
        <text>(6R)-NADHX = (6S)-NADHX</text>
        <dbReference type="Rhea" id="RHEA:32215"/>
        <dbReference type="ChEBI" id="CHEBI:64074"/>
        <dbReference type="ChEBI" id="CHEBI:64075"/>
        <dbReference type="EC" id="5.1.99.6"/>
    </reaction>
</comment>
<feature type="domain" description="YjeF N-terminal" evidence="20">
    <location>
        <begin position="6"/>
        <end position="219"/>
    </location>
</feature>
<dbReference type="Gene3D" id="3.40.1190.20">
    <property type="match status" value="1"/>
</dbReference>
<evidence type="ECO:0000259" key="19">
    <source>
        <dbReference type="PROSITE" id="PS51383"/>
    </source>
</evidence>
<dbReference type="InterPro" id="IPR017953">
    <property type="entry name" value="Carbohydrate_kinase_pred_CS"/>
</dbReference>
<dbReference type="GO" id="GO:0052856">
    <property type="term" value="F:NAD(P)HX epimerase activity"/>
    <property type="evidence" value="ECO:0007669"/>
    <property type="project" value="UniProtKB-EC"/>
</dbReference>
<dbReference type="Gene3D" id="3.40.50.10260">
    <property type="entry name" value="YjeF N-terminal domain"/>
    <property type="match status" value="1"/>
</dbReference>
<dbReference type="InterPro" id="IPR030677">
    <property type="entry name" value="Nnr"/>
</dbReference>
<feature type="binding site" evidence="17">
    <location>
        <position position="366"/>
    </location>
    <ligand>
        <name>(6S)-NADPHX</name>
        <dbReference type="ChEBI" id="CHEBI:64076"/>
    </ligand>
</feature>